<protein>
    <submittedName>
        <fullName evidence="2">TraX family protein</fullName>
    </submittedName>
</protein>
<keyword evidence="1" id="KW-0472">Membrane</keyword>
<dbReference type="InterPro" id="IPR008875">
    <property type="entry name" value="TraX"/>
</dbReference>
<organism evidence="2 3">
    <name type="scientific">Streptococcus gallolyticus</name>
    <dbReference type="NCBI Taxonomy" id="315405"/>
    <lineage>
        <taxon>Bacteria</taxon>
        <taxon>Bacillati</taxon>
        <taxon>Bacillota</taxon>
        <taxon>Bacilli</taxon>
        <taxon>Lactobacillales</taxon>
        <taxon>Streptococcaceae</taxon>
        <taxon>Streptococcus</taxon>
    </lineage>
</organism>
<gene>
    <name evidence="2" type="ORF">NCTC13773_00709</name>
</gene>
<dbReference type="Pfam" id="PF05857">
    <property type="entry name" value="TraX"/>
    <property type="match status" value="1"/>
</dbReference>
<feature type="transmembrane region" description="Helical" evidence="1">
    <location>
        <begin position="18"/>
        <end position="35"/>
    </location>
</feature>
<keyword evidence="1" id="KW-1133">Transmembrane helix</keyword>
<feature type="transmembrane region" description="Helical" evidence="1">
    <location>
        <begin position="97"/>
        <end position="115"/>
    </location>
</feature>
<feature type="transmembrane region" description="Helical" evidence="1">
    <location>
        <begin position="41"/>
        <end position="62"/>
    </location>
</feature>
<evidence type="ECO:0000313" key="2">
    <source>
        <dbReference type="EMBL" id="SQG78912.1"/>
    </source>
</evidence>
<name>A0AA94M138_9STRE</name>
<feature type="transmembrane region" description="Helical" evidence="1">
    <location>
        <begin position="168"/>
        <end position="190"/>
    </location>
</feature>
<feature type="transmembrane region" description="Helical" evidence="1">
    <location>
        <begin position="127"/>
        <end position="156"/>
    </location>
</feature>
<feature type="transmembrane region" description="Helical" evidence="1">
    <location>
        <begin position="74"/>
        <end position="91"/>
    </location>
</feature>
<reference evidence="2 3" key="1">
    <citation type="submission" date="2018-06" db="EMBL/GenBank/DDBJ databases">
        <authorList>
            <consortium name="Pathogen Informatics"/>
            <person name="Doyle S."/>
        </authorList>
    </citation>
    <scope>NUCLEOTIDE SEQUENCE [LARGE SCALE GENOMIC DNA]</scope>
    <source>
        <strain evidence="2 3">NCTC13773</strain>
    </source>
</reference>
<dbReference type="RefSeq" id="WP_077496438.1">
    <property type="nucleotide sequence ID" value="NZ_LS483409.1"/>
</dbReference>
<keyword evidence="1" id="KW-0812">Transmembrane</keyword>
<feature type="transmembrane region" description="Helical" evidence="1">
    <location>
        <begin position="228"/>
        <end position="248"/>
    </location>
</feature>
<sequence>MKIGEAVWKKFKLNRNQLKALATIFMVFDNIYLRFAGLPSIIHLLTRFVAPLFAWLMVEGFFHTHSRKEYCKRLWIAAVLMQIGDFISLALLKENGISDNIFLTLAISFSVIWLIDTAKKAKGNKKILLNLGAVALAAVGMVISEGGLSIIPFVFITYLFYHQKTKQAVVYFLYCFILFFTLYGGLSLAIKQGFEMFCVNSDWMGFLVIPFMYLYNGEKGQSRPYQKWFFYVFYPLHLWILAIISVVIK</sequence>
<proteinExistence type="predicted"/>
<feature type="transmembrane region" description="Helical" evidence="1">
    <location>
        <begin position="197"/>
        <end position="216"/>
    </location>
</feature>
<dbReference type="EMBL" id="LS483409">
    <property type="protein sequence ID" value="SQG78912.1"/>
    <property type="molecule type" value="Genomic_DNA"/>
</dbReference>
<dbReference type="Proteomes" id="UP000249013">
    <property type="component" value="Chromosome 1"/>
</dbReference>
<evidence type="ECO:0000256" key="1">
    <source>
        <dbReference type="SAM" id="Phobius"/>
    </source>
</evidence>
<accession>A0AA94M138</accession>
<dbReference type="AlphaFoldDB" id="A0AA94M138"/>
<evidence type="ECO:0000313" key="3">
    <source>
        <dbReference type="Proteomes" id="UP000249013"/>
    </source>
</evidence>